<evidence type="ECO:0008006" key="4">
    <source>
        <dbReference type="Google" id="ProtNLM"/>
    </source>
</evidence>
<evidence type="ECO:0000313" key="3">
    <source>
        <dbReference type="Proteomes" id="UP000192674"/>
    </source>
</evidence>
<feature type="region of interest" description="Disordered" evidence="1">
    <location>
        <begin position="165"/>
        <end position="197"/>
    </location>
</feature>
<evidence type="ECO:0000313" key="2">
    <source>
        <dbReference type="EMBL" id="SMD15539.1"/>
    </source>
</evidence>
<feature type="compositionally biased region" description="Gly residues" evidence="1">
    <location>
        <begin position="179"/>
        <end position="192"/>
    </location>
</feature>
<organism evidence="2 3">
    <name type="scientific">Kibdelosporangium aridum</name>
    <dbReference type="NCBI Taxonomy" id="2030"/>
    <lineage>
        <taxon>Bacteria</taxon>
        <taxon>Bacillati</taxon>
        <taxon>Actinomycetota</taxon>
        <taxon>Actinomycetes</taxon>
        <taxon>Pseudonocardiales</taxon>
        <taxon>Pseudonocardiaceae</taxon>
        <taxon>Kibdelosporangium</taxon>
    </lineage>
</organism>
<protein>
    <recommendedName>
        <fullName evidence="4">Secreted protein</fullName>
    </recommendedName>
</protein>
<accession>A0A1W2F0R5</accession>
<reference evidence="2 3" key="1">
    <citation type="submission" date="2017-04" db="EMBL/GenBank/DDBJ databases">
        <authorList>
            <person name="Afonso C.L."/>
            <person name="Miller P.J."/>
            <person name="Scott M.A."/>
            <person name="Spackman E."/>
            <person name="Goraichik I."/>
            <person name="Dimitrov K.M."/>
            <person name="Suarez D.L."/>
            <person name="Swayne D.E."/>
        </authorList>
    </citation>
    <scope>NUCLEOTIDE SEQUENCE [LARGE SCALE GENOMIC DNA]</scope>
    <source>
        <strain evidence="2 3">DSM 43828</strain>
    </source>
</reference>
<proteinExistence type="predicted"/>
<name>A0A1W2F0R5_KIBAR</name>
<sequence length="317" mass="31239">MSLFGSNGRHRKRATIGLAALLGAAGIAGAVFAFSGGSSEAAESCQGLDTALQNNLNFIAGQQANPDAQSEARIANRQAVVDQIQQRRQAAGCTGSVVAQPVNTGGSGESCAGLDKALQNNLNFIAGQQANPDAQSAARIANRQAVVDLIQQRRQAAGCNANVEAGGGAAEEEPANNGNGNGNAGNGNGNAGNGNADNGNAGNGNAGNGNAGNGNAGNGNAGNGNAGNGNGGGGAGEVVCQGSTVTLSGEAGAPAASSNEFPIGTQLKVTNLDNNKSTTVEVTSVSGSCALLNNAAFEEVREPGKFLIRRARIERVG</sequence>
<keyword evidence="3" id="KW-1185">Reference proteome</keyword>
<gene>
    <name evidence="2" type="ORF">SAMN05661093_05289</name>
</gene>
<dbReference type="Proteomes" id="UP000192674">
    <property type="component" value="Unassembled WGS sequence"/>
</dbReference>
<dbReference type="AlphaFoldDB" id="A0A1W2F0R5"/>
<evidence type="ECO:0000256" key="1">
    <source>
        <dbReference type="SAM" id="MobiDB-lite"/>
    </source>
</evidence>
<dbReference type="EMBL" id="FWXV01000004">
    <property type="protein sequence ID" value="SMD15539.1"/>
    <property type="molecule type" value="Genomic_DNA"/>
</dbReference>